<keyword evidence="1" id="KW-0805">Transcription regulation</keyword>
<dbReference type="Gene3D" id="1.10.10.1320">
    <property type="entry name" value="Anti-sigma factor, zinc-finger domain"/>
    <property type="match status" value="1"/>
</dbReference>
<dbReference type="RefSeq" id="WP_093258362.1">
    <property type="nucleotide sequence ID" value="NZ_FNKK01000002.1"/>
</dbReference>
<keyword evidence="4" id="KW-0812">Transmembrane</keyword>
<evidence type="ECO:0000256" key="3">
    <source>
        <dbReference type="SAM" id="MobiDB-lite"/>
    </source>
</evidence>
<proteinExistence type="predicted"/>
<evidence type="ECO:0008006" key="7">
    <source>
        <dbReference type="Google" id="ProtNLM"/>
    </source>
</evidence>
<evidence type="ECO:0000313" key="6">
    <source>
        <dbReference type="Proteomes" id="UP000217103"/>
    </source>
</evidence>
<dbReference type="Proteomes" id="UP000217103">
    <property type="component" value="Unassembled WGS sequence"/>
</dbReference>
<accession>A0A1H1CI57</accession>
<name>A0A1H1CI57_9ACTN</name>
<reference evidence="5 6" key="1">
    <citation type="submission" date="2016-10" db="EMBL/GenBank/DDBJ databases">
        <authorList>
            <person name="de Groot N.N."/>
        </authorList>
    </citation>
    <scope>NUCLEOTIDE SEQUENCE [LARGE SCALE GENOMIC DNA]</scope>
    <source>
        <strain evidence="5 6">DSM 43794</strain>
    </source>
</reference>
<evidence type="ECO:0000256" key="2">
    <source>
        <dbReference type="ARBA" id="ARBA00023163"/>
    </source>
</evidence>
<evidence type="ECO:0000256" key="4">
    <source>
        <dbReference type="SAM" id="Phobius"/>
    </source>
</evidence>
<keyword evidence="2" id="KW-0804">Transcription</keyword>
<feature type="region of interest" description="Disordered" evidence="3">
    <location>
        <begin position="104"/>
        <end position="125"/>
    </location>
</feature>
<gene>
    <name evidence="5" type="ORF">SAMN04489764_1486</name>
</gene>
<keyword evidence="6" id="KW-1185">Reference proteome</keyword>
<sequence>MTGDTHYDLETLAELAEGLLDATAAQSIRDHLAVCDPCGELLADLAAVREVLAATPTPAMPMGVALRIDQAIAAEAEKRSAEVPDDVPDGVPDWERVMAGAPWERAAEPSTSPSPEPEPEPAREPVRLGVVTDDGTIVPAKRRGTAARRRRWAIPAVASAAAASVVVGSLALYSNLTITGTTASPSATQVTQPNADIATAAVVPEESHLAATAYKVTATDFNYSDQDLRGSLSEYFAPAPIRGGGGDDDKLTRCVSKVAARAGKKPFQVDQGYYQGQEALVMLFWKDRTANKVQVRVLSPECETLRKPAQARWE</sequence>
<evidence type="ECO:0000313" key="5">
    <source>
        <dbReference type="EMBL" id="SDQ63823.1"/>
    </source>
</evidence>
<dbReference type="EMBL" id="FNKK01000002">
    <property type="protein sequence ID" value="SDQ63823.1"/>
    <property type="molecule type" value="Genomic_DNA"/>
</dbReference>
<dbReference type="STRING" id="35622.SAMN04489764_1486"/>
<dbReference type="AlphaFoldDB" id="A0A1H1CI57"/>
<dbReference type="InterPro" id="IPR041916">
    <property type="entry name" value="Anti_sigma_zinc_sf"/>
</dbReference>
<keyword evidence="4" id="KW-1133">Transmembrane helix</keyword>
<organism evidence="5 6">
    <name type="scientific">Thermostaphylospora chromogena</name>
    <dbReference type="NCBI Taxonomy" id="35622"/>
    <lineage>
        <taxon>Bacteria</taxon>
        <taxon>Bacillati</taxon>
        <taxon>Actinomycetota</taxon>
        <taxon>Actinomycetes</taxon>
        <taxon>Streptosporangiales</taxon>
        <taxon>Thermomonosporaceae</taxon>
        <taxon>Thermostaphylospora</taxon>
    </lineage>
</organism>
<feature type="transmembrane region" description="Helical" evidence="4">
    <location>
        <begin position="152"/>
        <end position="173"/>
    </location>
</feature>
<dbReference type="OrthoDB" id="3517256at2"/>
<keyword evidence="4" id="KW-0472">Membrane</keyword>
<protein>
    <recommendedName>
        <fullName evidence="7">Zinc-finger</fullName>
    </recommendedName>
</protein>
<evidence type="ECO:0000256" key="1">
    <source>
        <dbReference type="ARBA" id="ARBA00023015"/>
    </source>
</evidence>